<keyword evidence="7 9" id="KW-0408">Iron</keyword>
<reference evidence="13 14" key="1">
    <citation type="submission" date="2023-09" db="EMBL/GenBank/DDBJ databases">
        <authorList>
            <person name="Rey-Velasco X."/>
        </authorList>
    </citation>
    <scope>NUCLEOTIDE SEQUENCE [LARGE SCALE GENOMIC DNA]</scope>
    <source>
        <strain evidence="13 14">W345</strain>
    </source>
</reference>
<keyword evidence="3 9" id="KW-0489">Methyltransferase</keyword>
<keyword evidence="6 9" id="KW-0479">Metal-binding</keyword>
<dbReference type="PROSITE" id="PS51687">
    <property type="entry name" value="SAM_MT_RNA_M5U"/>
    <property type="match status" value="1"/>
</dbReference>
<evidence type="ECO:0000256" key="9">
    <source>
        <dbReference type="HAMAP-Rule" id="MF_01010"/>
    </source>
</evidence>
<comment type="catalytic activity">
    <reaction evidence="9">
        <text>uridine(1939) in 23S rRNA + S-adenosyl-L-methionine = 5-methyluridine(1939) in 23S rRNA + S-adenosyl-L-homocysteine + H(+)</text>
        <dbReference type="Rhea" id="RHEA:42908"/>
        <dbReference type="Rhea" id="RHEA-COMP:10278"/>
        <dbReference type="Rhea" id="RHEA-COMP:10279"/>
        <dbReference type="ChEBI" id="CHEBI:15378"/>
        <dbReference type="ChEBI" id="CHEBI:57856"/>
        <dbReference type="ChEBI" id="CHEBI:59789"/>
        <dbReference type="ChEBI" id="CHEBI:65315"/>
        <dbReference type="ChEBI" id="CHEBI:74447"/>
        <dbReference type="EC" id="2.1.1.190"/>
    </reaction>
</comment>
<evidence type="ECO:0000256" key="8">
    <source>
        <dbReference type="ARBA" id="ARBA00023014"/>
    </source>
</evidence>
<dbReference type="RefSeq" id="WP_311364385.1">
    <property type="nucleotide sequence ID" value="NZ_JAVRIC010000006.1"/>
</dbReference>
<dbReference type="Gene3D" id="2.40.50.1070">
    <property type="match status" value="1"/>
</dbReference>
<dbReference type="NCBIfam" id="NF009639">
    <property type="entry name" value="PRK13168.1"/>
    <property type="match status" value="1"/>
</dbReference>
<dbReference type="PROSITE" id="PS01230">
    <property type="entry name" value="TRMA_1"/>
    <property type="match status" value="1"/>
</dbReference>
<dbReference type="SUPFAM" id="SSF53335">
    <property type="entry name" value="S-adenosyl-L-methionine-dependent methyltransferases"/>
    <property type="match status" value="1"/>
</dbReference>
<evidence type="ECO:0000313" key="14">
    <source>
        <dbReference type="Proteomes" id="UP001254608"/>
    </source>
</evidence>
<evidence type="ECO:0000256" key="7">
    <source>
        <dbReference type="ARBA" id="ARBA00023004"/>
    </source>
</evidence>
<dbReference type="InterPro" id="IPR010280">
    <property type="entry name" value="U5_MeTrfase_fam"/>
</dbReference>
<dbReference type="HAMAP" id="MF_01010">
    <property type="entry name" value="23SrRNA_methyltr_RlmD"/>
    <property type="match status" value="1"/>
</dbReference>
<feature type="binding site" evidence="9 10">
    <location>
        <position position="304"/>
    </location>
    <ligand>
        <name>S-adenosyl-L-methionine</name>
        <dbReference type="ChEBI" id="CHEBI:59789"/>
    </ligand>
</feature>
<feature type="active site" description="Nucleophile" evidence="9 10">
    <location>
        <position position="398"/>
    </location>
</feature>
<evidence type="ECO:0000256" key="3">
    <source>
        <dbReference type="ARBA" id="ARBA00022603"/>
    </source>
</evidence>
<accession>A0ABU2WIS8</accession>
<dbReference type="InterPro" id="IPR002792">
    <property type="entry name" value="TRAM_dom"/>
</dbReference>
<dbReference type="PROSITE" id="PS01231">
    <property type="entry name" value="TRMA_2"/>
    <property type="match status" value="1"/>
</dbReference>
<dbReference type="Gene3D" id="2.40.50.140">
    <property type="entry name" value="Nucleic acid-binding proteins"/>
    <property type="match status" value="1"/>
</dbReference>
<dbReference type="GO" id="GO:0032259">
    <property type="term" value="P:methylation"/>
    <property type="evidence" value="ECO:0007669"/>
    <property type="project" value="UniProtKB-KW"/>
</dbReference>
<dbReference type="InterPro" id="IPR030390">
    <property type="entry name" value="MeTrfase_TrmA_AS"/>
</dbReference>
<evidence type="ECO:0000256" key="2">
    <source>
        <dbReference type="ARBA" id="ARBA00022552"/>
    </source>
</evidence>
<dbReference type="GO" id="GO:0008168">
    <property type="term" value="F:methyltransferase activity"/>
    <property type="evidence" value="ECO:0007669"/>
    <property type="project" value="UniProtKB-KW"/>
</dbReference>
<sequence length="442" mass="48831">MSLVLKRPPGLDLAPEHSAEIADLSHDGRGVARVDGKVWFVADALPGERVRFLRTRGGRDADEAQALVIERPSPERVEPACAHFGVCGGCALQHMATAAQVRFKQKQLIEALERIGRVRADTIAEAVTGPAWGYRRRARLSVKFVAARQQALVGFRERHSALIADIERCEVLDARVGNLIRPLSQLVSQLSLRDRIPQIEVAATDRVALVFRVLDPLGGEDRLKLEAFGRRHAIDIYLQPGGLDSLRPLGRVEPLSYTPDGSEARLRFEPTDFIQVNSTVAERMVRQSLEWLEPAPGDSVLELFCGLGNFSIPLAQAGARVTALEGDAGLLRRAQDNAHRLGLKIRFARTDLFRPRPNAAWLEDDVDLCLLDPPRSGAREVLPLVAVKAPRRIVYVSCHPATLARDAAILVHEHGYRLERAGILDMFPHTAHVESMALFVRA</sequence>
<dbReference type="InterPro" id="IPR030391">
    <property type="entry name" value="MeTrfase_TrmA_CS"/>
</dbReference>
<evidence type="ECO:0000256" key="5">
    <source>
        <dbReference type="ARBA" id="ARBA00022691"/>
    </source>
</evidence>
<keyword evidence="4 9" id="KW-0808">Transferase</keyword>
<evidence type="ECO:0000256" key="4">
    <source>
        <dbReference type="ARBA" id="ARBA00022679"/>
    </source>
</evidence>
<comment type="caution">
    <text evidence="13">The sequence shown here is derived from an EMBL/GenBank/DDBJ whole genome shotgun (WGS) entry which is preliminary data.</text>
</comment>
<evidence type="ECO:0000256" key="6">
    <source>
        <dbReference type="ARBA" id="ARBA00022723"/>
    </source>
</evidence>
<evidence type="ECO:0000256" key="10">
    <source>
        <dbReference type="PROSITE-ProRule" id="PRU01024"/>
    </source>
</evidence>
<feature type="binding site" evidence="9">
    <location>
        <position position="309"/>
    </location>
    <ligand>
        <name>S-adenosyl-L-methionine</name>
        <dbReference type="ChEBI" id="CHEBI:59789"/>
    </ligand>
</feature>
<feature type="binding site" evidence="9">
    <location>
        <position position="351"/>
    </location>
    <ligand>
        <name>S-adenosyl-L-methionine</name>
        <dbReference type="ChEBI" id="CHEBI:59789"/>
    </ligand>
</feature>
<proteinExistence type="inferred from homology"/>
<feature type="binding site" evidence="9 10">
    <location>
        <position position="372"/>
    </location>
    <ligand>
        <name>S-adenosyl-L-methionine</name>
        <dbReference type="ChEBI" id="CHEBI:59789"/>
    </ligand>
</feature>
<dbReference type="InterPro" id="IPR012340">
    <property type="entry name" value="NA-bd_OB-fold"/>
</dbReference>
<dbReference type="InterPro" id="IPR029063">
    <property type="entry name" value="SAM-dependent_MTases_sf"/>
</dbReference>
<evidence type="ECO:0000256" key="1">
    <source>
        <dbReference type="ARBA" id="ARBA00022485"/>
    </source>
</evidence>
<protein>
    <recommendedName>
        <fullName evidence="9">23S rRNA (uracil(1939)-C(5))-methyltransferase RlmD</fullName>
        <ecNumber evidence="9">2.1.1.190</ecNumber>
    </recommendedName>
    <alternativeName>
        <fullName evidence="9">23S rRNA(m5U1939)-methyltransferase</fullName>
    </alternativeName>
</protein>
<feature type="binding site" evidence="9 10">
    <location>
        <position position="325"/>
    </location>
    <ligand>
        <name>S-adenosyl-L-methionine</name>
        <dbReference type="ChEBI" id="CHEBI:59789"/>
    </ligand>
</feature>
<comment type="similarity">
    <text evidence="9">Belongs to the class I-like SAM-binding methyltransferase superfamily. RNA M5U methyltransferase family. RlmD subfamily.</text>
</comment>
<dbReference type="PANTHER" id="PTHR11061">
    <property type="entry name" value="RNA M5U METHYLTRANSFERASE"/>
    <property type="match status" value="1"/>
</dbReference>
<dbReference type="PANTHER" id="PTHR11061:SF49">
    <property type="entry name" value="23S RRNA (URACIL(1939)-C(5))-METHYLTRANSFERASE RLMD"/>
    <property type="match status" value="1"/>
</dbReference>
<organism evidence="13 14">
    <name type="scientific">Banduia mediterranea</name>
    <dbReference type="NCBI Taxonomy" id="3075609"/>
    <lineage>
        <taxon>Bacteria</taxon>
        <taxon>Pseudomonadati</taxon>
        <taxon>Pseudomonadota</taxon>
        <taxon>Gammaproteobacteria</taxon>
        <taxon>Nevskiales</taxon>
        <taxon>Algiphilaceae</taxon>
        <taxon>Banduia</taxon>
    </lineage>
</organism>
<dbReference type="InterPro" id="IPR001566">
    <property type="entry name" value="23S_rRNA_MeTrfase_RlmD"/>
</dbReference>
<evidence type="ECO:0000313" key="13">
    <source>
        <dbReference type="EMBL" id="MDT0496992.1"/>
    </source>
</evidence>
<name>A0ABU2WIS8_9GAMM</name>
<feature type="domain" description="TRAM" evidence="12">
    <location>
        <begin position="20"/>
        <end position="50"/>
    </location>
</feature>
<keyword evidence="5 9" id="KW-0949">S-adenosyl-L-methionine</keyword>
<dbReference type="Gene3D" id="3.40.50.150">
    <property type="entry name" value="Vaccinia Virus protein VP39"/>
    <property type="match status" value="1"/>
</dbReference>
<dbReference type="EMBL" id="JAVRIC010000006">
    <property type="protein sequence ID" value="MDT0496992.1"/>
    <property type="molecule type" value="Genomic_DNA"/>
</dbReference>
<feature type="binding site" evidence="9">
    <location>
        <position position="90"/>
    </location>
    <ligand>
        <name>[4Fe-4S] cluster</name>
        <dbReference type="ChEBI" id="CHEBI:49883"/>
    </ligand>
</feature>
<dbReference type="SUPFAM" id="SSF50249">
    <property type="entry name" value="Nucleic acid-binding proteins"/>
    <property type="match status" value="1"/>
</dbReference>
<feature type="binding site" evidence="9">
    <location>
        <position position="87"/>
    </location>
    <ligand>
        <name>[4Fe-4S] cluster</name>
        <dbReference type="ChEBI" id="CHEBI:49883"/>
    </ligand>
</feature>
<dbReference type="CDD" id="cd02440">
    <property type="entry name" value="AdoMet_MTases"/>
    <property type="match status" value="1"/>
</dbReference>
<feature type="binding site" evidence="9">
    <location>
        <position position="81"/>
    </location>
    <ligand>
        <name>[4Fe-4S] cluster</name>
        <dbReference type="ChEBI" id="CHEBI:49883"/>
    </ligand>
</feature>
<evidence type="ECO:0000259" key="12">
    <source>
        <dbReference type="Pfam" id="PF01938"/>
    </source>
</evidence>
<evidence type="ECO:0000256" key="11">
    <source>
        <dbReference type="PROSITE-ProRule" id="PRU10015"/>
    </source>
</evidence>
<dbReference type="EC" id="2.1.1.190" evidence="9"/>
<keyword evidence="8 9" id="KW-0411">Iron-sulfur</keyword>
<dbReference type="Pfam" id="PF01938">
    <property type="entry name" value="TRAM"/>
    <property type="match status" value="1"/>
</dbReference>
<comment type="function">
    <text evidence="9">Catalyzes the formation of 5-methyl-uridine at position 1939 (m5U1939) in 23S rRNA.</text>
</comment>
<feature type="binding site" evidence="9 10">
    <location>
        <position position="275"/>
    </location>
    <ligand>
        <name>S-adenosyl-L-methionine</name>
        <dbReference type="ChEBI" id="CHEBI:59789"/>
    </ligand>
</feature>
<dbReference type="Proteomes" id="UP001254608">
    <property type="component" value="Unassembled WGS sequence"/>
</dbReference>
<dbReference type="Pfam" id="PF05958">
    <property type="entry name" value="tRNA_U5-meth_tr"/>
    <property type="match status" value="2"/>
</dbReference>
<keyword evidence="1 9" id="KW-0004">4Fe-4S</keyword>
<feature type="binding site" evidence="9">
    <location>
        <position position="169"/>
    </location>
    <ligand>
        <name>[4Fe-4S] cluster</name>
        <dbReference type="ChEBI" id="CHEBI:49883"/>
    </ligand>
</feature>
<feature type="active site" evidence="11">
    <location>
        <position position="398"/>
    </location>
</feature>
<keyword evidence="2 9" id="KW-0698">rRNA processing</keyword>
<keyword evidence="14" id="KW-1185">Reference proteome</keyword>
<gene>
    <name evidence="9 13" type="primary">rlmD</name>
    <name evidence="13" type="ORF">RM530_06380</name>
</gene>